<accession>A0A915J602</accession>
<dbReference type="InterPro" id="IPR032675">
    <property type="entry name" value="LRR_dom_sf"/>
</dbReference>
<dbReference type="GO" id="GO:0031146">
    <property type="term" value="P:SCF-dependent proteasomal ubiquitin-dependent protein catabolic process"/>
    <property type="evidence" value="ECO:0007669"/>
    <property type="project" value="TreeGrafter"/>
</dbReference>
<reference evidence="2" key="1">
    <citation type="submission" date="2022-11" db="UniProtKB">
        <authorList>
            <consortium name="WormBaseParasite"/>
        </authorList>
    </citation>
    <scope>IDENTIFICATION</scope>
</reference>
<organism evidence="1 2">
    <name type="scientific">Romanomermis culicivorax</name>
    <name type="common">Nematode worm</name>
    <dbReference type="NCBI Taxonomy" id="13658"/>
    <lineage>
        <taxon>Eukaryota</taxon>
        <taxon>Metazoa</taxon>
        <taxon>Ecdysozoa</taxon>
        <taxon>Nematoda</taxon>
        <taxon>Enoplea</taxon>
        <taxon>Dorylaimia</taxon>
        <taxon>Mermithida</taxon>
        <taxon>Mermithoidea</taxon>
        <taxon>Mermithidae</taxon>
        <taxon>Romanomermis</taxon>
    </lineage>
</organism>
<proteinExistence type="predicted"/>
<dbReference type="SUPFAM" id="SSF52047">
    <property type="entry name" value="RNI-like"/>
    <property type="match status" value="1"/>
</dbReference>
<dbReference type="Proteomes" id="UP000887565">
    <property type="component" value="Unplaced"/>
</dbReference>
<evidence type="ECO:0000313" key="2">
    <source>
        <dbReference type="WBParaSite" id="nRc.2.0.1.t21876-RA"/>
    </source>
</evidence>
<evidence type="ECO:0000313" key="1">
    <source>
        <dbReference type="Proteomes" id="UP000887565"/>
    </source>
</evidence>
<sequence length="561" mass="65065">MNSNGSKDSNVSIKYATKKRRENVYQPQFDEDQATEILDDEVLSCLVRPKYMFFEDLCNFQLVSRKCNFYADKYYKQLKSLDIGNMYGISQSQSDKRVEIARSREVFTNLLEKLAAKCPNLRSLRSIGKLSVEILRDDDRLAPHTYGLLEKNQFELLHNFKKLTSVGFYFCLVDNSSLGKFLNSSPNLTTLEISHYSVICAIEAESVLTAAFRNLRLKKLKFSWGVNLDGRFLASVDTSRLEFLNLEGCNMLAENLEPFLRRCEQLLDLNLTFSACILDSEPPDAYLSRGLIESLEAMKKLHSLTIDNLGYEVDEAILLSILSELTDLKFLKLILCTFITDEFLDVLTRKLKKMENLYVDRRSCSSPKLCQMVRSPSMKRLTIFTCNYLWGDDMSYDHHFHLKAEMLFNKPEVQKIADLYIGPLESTPEKVKEDLVSILKTFGRQANSIDLSIHQDVDFDPFIVIAQYCPFISRLTYRYCENFSVDRFRKIASRLQKLEVCSFDVLCHENPQEIIVCLKLMLDRMKKLRTIYLSHQAVHFLRSHPSYQAIRHKIKITDFLN</sequence>
<dbReference type="PANTHER" id="PTHR13318">
    <property type="entry name" value="PARTNER OF PAIRED, ISOFORM B-RELATED"/>
    <property type="match status" value="1"/>
</dbReference>
<keyword evidence="1" id="KW-1185">Reference proteome</keyword>
<name>A0A915J602_ROMCU</name>
<protein>
    <submittedName>
        <fullName evidence="2">Uncharacterized protein</fullName>
    </submittedName>
</protein>
<dbReference type="AlphaFoldDB" id="A0A915J602"/>
<dbReference type="GO" id="GO:0019005">
    <property type="term" value="C:SCF ubiquitin ligase complex"/>
    <property type="evidence" value="ECO:0007669"/>
    <property type="project" value="TreeGrafter"/>
</dbReference>
<dbReference type="PANTHER" id="PTHR13318:SF247">
    <property type="entry name" value="GH16156P"/>
    <property type="match status" value="1"/>
</dbReference>
<dbReference type="WBParaSite" id="nRc.2.0.1.t21876-RA">
    <property type="protein sequence ID" value="nRc.2.0.1.t21876-RA"/>
    <property type="gene ID" value="nRc.2.0.1.g21876"/>
</dbReference>
<dbReference type="Gene3D" id="3.80.10.10">
    <property type="entry name" value="Ribonuclease Inhibitor"/>
    <property type="match status" value="1"/>
</dbReference>